<evidence type="ECO:0000313" key="2">
    <source>
        <dbReference type="EMBL" id="KEH41237.1"/>
    </source>
</evidence>
<keyword evidence="1" id="KW-0472">Membrane</keyword>
<sequence>MEVARMCNFISWDICSGNADTLINSDFVLRNVVLDAKRRGCFHNDEEEKNLARAALLFPCISCLLVPNHIIVLPHFLKL</sequence>
<reference evidence="2 4" key="1">
    <citation type="journal article" date="2011" name="Nature">
        <title>The Medicago genome provides insight into the evolution of rhizobial symbioses.</title>
        <authorList>
            <person name="Young N.D."/>
            <person name="Debelle F."/>
            <person name="Oldroyd G.E."/>
            <person name="Geurts R."/>
            <person name="Cannon S.B."/>
            <person name="Udvardi M.K."/>
            <person name="Benedito V.A."/>
            <person name="Mayer K.F."/>
            <person name="Gouzy J."/>
            <person name="Schoof H."/>
            <person name="Van de Peer Y."/>
            <person name="Proost S."/>
            <person name="Cook D.R."/>
            <person name="Meyers B.C."/>
            <person name="Spannagl M."/>
            <person name="Cheung F."/>
            <person name="De Mita S."/>
            <person name="Krishnakumar V."/>
            <person name="Gundlach H."/>
            <person name="Zhou S."/>
            <person name="Mudge J."/>
            <person name="Bharti A.K."/>
            <person name="Murray J.D."/>
            <person name="Naoumkina M.A."/>
            <person name="Rosen B."/>
            <person name="Silverstein K.A."/>
            <person name="Tang H."/>
            <person name="Rombauts S."/>
            <person name="Zhao P.X."/>
            <person name="Zhou P."/>
            <person name="Barbe V."/>
            <person name="Bardou P."/>
            <person name="Bechner M."/>
            <person name="Bellec A."/>
            <person name="Berger A."/>
            <person name="Berges H."/>
            <person name="Bidwell S."/>
            <person name="Bisseling T."/>
            <person name="Choisne N."/>
            <person name="Couloux A."/>
            <person name="Denny R."/>
            <person name="Deshpande S."/>
            <person name="Dai X."/>
            <person name="Doyle J.J."/>
            <person name="Dudez A.M."/>
            <person name="Farmer A.D."/>
            <person name="Fouteau S."/>
            <person name="Franken C."/>
            <person name="Gibelin C."/>
            <person name="Gish J."/>
            <person name="Goldstein S."/>
            <person name="Gonzalez A.J."/>
            <person name="Green P.J."/>
            <person name="Hallab A."/>
            <person name="Hartog M."/>
            <person name="Hua A."/>
            <person name="Humphray S.J."/>
            <person name="Jeong D.H."/>
            <person name="Jing Y."/>
            <person name="Jocker A."/>
            <person name="Kenton S.M."/>
            <person name="Kim D.J."/>
            <person name="Klee K."/>
            <person name="Lai H."/>
            <person name="Lang C."/>
            <person name="Lin S."/>
            <person name="Macmil S.L."/>
            <person name="Magdelenat G."/>
            <person name="Matthews L."/>
            <person name="McCorrison J."/>
            <person name="Monaghan E.L."/>
            <person name="Mun J.H."/>
            <person name="Najar F.Z."/>
            <person name="Nicholson C."/>
            <person name="Noirot C."/>
            <person name="O'Bleness M."/>
            <person name="Paule C.R."/>
            <person name="Poulain J."/>
            <person name="Prion F."/>
            <person name="Qin B."/>
            <person name="Qu C."/>
            <person name="Retzel E.F."/>
            <person name="Riddle C."/>
            <person name="Sallet E."/>
            <person name="Samain S."/>
            <person name="Samson N."/>
            <person name="Sanders I."/>
            <person name="Saurat O."/>
            <person name="Scarpelli C."/>
            <person name="Schiex T."/>
            <person name="Segurens B."/>
            <person name="Severin A.J."/>
            <person name="Sherrier D.J."/>
            <person name="Shi R."/>
            <person name="Sims S."/>
            <person name="Singer S.R."/>
            <person name="Sinharoy S."/>
            <person name="Sterck L."/>
            <person name="Viollet A."/>
            <person name="Wang B.B."/>
            <person name="Wang K."/>
            <person name="Wang M."/>
            <person name="Wang X."/>
            <person name="Warfsmann J."/>
            <person name="Weissenbach J."/>
            <person name="White D.D."/>
            <person name="White J.D."/>
            <person name="Wiley G.B."/>
            <person name="Wincker P."/>
            <person name="Xing Y."/>
            <person name="Yang L."/>
            <person name="Yao Z."/>
            <person name="Ying F."/>
            <person name="Zhai J."/>
            <person name="Zhou L."/>
            <person name="Zuber A."/>
            <person name="Denarie J."/>
            <person name="Dixon R.A."/>
            <person name="May G.D."/>
            <person name="Schwartz D.C."/>
            <person name="Rogers J."/>
            <person name="Quetier F."/>
            <person name="Town C.D."/>
            <person name="Roe B.A."/>
        </authorList>
    </citation>
    <scope>NUCLEOTIDE SEQUENCE [LARGE SCALE GENOMIC DNA]</scope>
    <source>
        <strain evidence="2">A17</strain>
        <strain evidence="3 4">cv. Jemalong A17</strain>
    </source>
</reference>
<reference evidence="2 4" key="2">
    <citation type="journal article" date="2014" name="BMC Genomics">
        <title>An improved genome release (version Mt4.0) for the model legume Medicago truncatula.</title>
        <authorList>
            <person name="Tang H."/>
            <person name="Krishnakumar V."/>
            <person name="Bidwell S."/>
            <person name="Rosen B."/>
            <person name="Chan A."/>
            <person name="Zhou S."/>
            <person name="Gentzbittel L."/>
            <person name="Childs K.L."/>
            <person name="Yandell M."/>
            <person name="Gundlach H."/>
            <person name="Mayer K.F."/>
            <person name="Schwartz D.C."/>
            <person name="Town C.D."/>
        </authorList>
    </citation>
    <scope>GENOME REANNOTATION</scope>
    <source>
        <strain evidence="2">A17</strain>
        <strain evidence="3 4">cv. Jemalong A17</strain>
    </source>
</reference>
<name>A0A072VHE5_MEDTR</name>
<keyword evidence="4" id="KW-1185">Reference proteome</keyword>
<gene>
    <name evidence="2" type="ordered locus">MTR_1g047040</name>
</gene>
<dbReference type="EMBL" id="CM001217">
    <property type="protein sequence ID" value="KEH41237.1"/>
    <property type="molecule type" value="Genomic_DNA"/>
</dbReference>
<protein>
    <submittedName>
        <fullName evidence="2">Transmembrane protein, putative</fullName>
    </submittedName>
</protein>
<dbReference type="HOGENOM" id="CLU_2609587_0_0_1"/>
<evidence type="ECO:0000313" key="3">
    <source>
        <dbReference type="EnsemblPlants" id="KEH41237"/>
    </source>
</evidence>
<keyword evidence="1 2" id="KW-0812">Transmembrane</keyword>
<evidence type="ECO:0000256" key="1">
    <source>
        <dbReference type="SAM" id="Phobius"/>
    </source>
</evidence>
<evidence type="ECO:0000313" key="4">
    <source>
        <dbReference type="Proteomes" id="UP000002051"/>
    </source>
</evidence>
<reference evidence="3" key="3">
    <citation type="submission" date="2015-04" db="UniProtKB">
        <authorList>
            <consortium name="EnsemblPlants"/>
        </authorList>
    </citation>
    <scope>IDENTIFICATION</scope>
    <source>
        <strain evidence="3">cv. Jemalong A17</strain>
    </source>
</reference>
<dbReference type="EnsemblPlants" id="KEH41237">
    <property type="protein sequence ID" value="KEH41237"/>
    <property type="gene ID" value="MTR_1g047040"/>
</dbReference>
<accession>A0A072VHE5</accession>
<organism evidence="2 4">
    <name type="scientific">Medicago truncatula</name>
    <name type="common">Barrel medic</name>
    <name type="synonym">Medicago tribuloides</name>
    <dbReference type="NCBI Taxonomy" id="3880"/>
    <lineage>
        <taxon>Eukaryota</taxon>
        <taxon>Viridiplantae</taxon>
        <taxon>Streptophyta</taxon>
        <taxon>Embryophyta</taxon>
        <taxon>Tracheophyta</taxon>
        <taxon>Spermatophyta</taxon>
        <taxon>Magnoliopsida</taxon>
        <taxon>eudicotyledons</taxon>
        <taxon>Gunneridae</taxon>
        <taxon>Pentapetalae</taxon>
        <taxon>rosids</taxon>
        <taxon>fabids</taxon>
        <taxon>Fabales</taxon>
        <taxon>Fabaceae</taxon>
        <taxon>Papilionoideae</taxon>
        <taxon>50 kb inversion clade</taxon>
        <taxon>NPAAA clade</taxon>
        <taxon>Hologalegina</taxon>
        <taxon>IRL clade</taxon>
        <taxon>Trifolieae</taxon>
        <taxon>Medicago</taxon>
    </lineage>
</organism>
<keyword evidence="1" id="KW-1133">Transmembrane helix</keyword>
<dbReference type="Proteomes" id="UP000002051">
    <property type="component" value="Unassembled WGS sequence"/>
</dbReference>
<feature type="transmembrane region" description="Helical" evidence="1">
    <location>
        <begin position="56"/>
        <end position="77"/>
    </location>
</feature>
<proteinExistence type="predicted"/>
<dbReference type="AlphaFoldDB" id="A0A072VHE5"/>